<accession>A0ABP4WRZ7</accession>
<evidence type="ECO:0008006" key="3">
    <source>
        <dbReference type="Google" id="ProtNLM"/>
    </source>
</evidence>
<gene>
    <name evidence="1" type="ORF">GCM10009747_20850</name>
</gene>
<protein>
    <recommendedName>
        <fullName evidence="3">Secreted protein</fullName>
    </recommendedName>
</protein>
<proteinExistence type="predicted"/>
<dbReference type="Proteomes" id="UP001500506">
    <property type="component" value="Unassembled WGS sequence"/>
</dbReference>
<reference evidence="2" key="1">
    <citation type="journal article" date="2019" name="Int. J. Syst. Evol. Microbiol.">
        <title>The Global Catalogue of Microorganisms (GCM) 10K type strain sequencing project: providing services to taxonomists for standard genome sequencing and annotation.</title>
        <authorList>
            <consortium name="The Broad Institute Genomics Platform"/>
            <consortium name="The Broad Institute Genome Sequencing Center for Infectious Disease"/>
            <person name="Wu L."/>
            <person name="Ma J."/>
        </authorList>
    </citation>
    <scope>NUCLEOTIDE SEQUENCE [LARGE SCALE GENOMIC DNA]</scope>
    <source>
        <strain evidence="2">JCM 14319</strain>
    </source>
</reference>
<organism evidence="1 2">
    <name type="scientific">Agromyces humatus</name>
    <dbReference type="NCBI Taxonomy" id="279573"/>
    <lineage>
        <taxon>Bacteria</taxon>
        <taxon>Bacillati</taxon>
        <taxon>Actinomycetota</taxon>
        <taxon>Actinomycetes</taxon>
        <taxon>Micrococcales</taxon>
        <taxon>Microbacteriaceae</taxon>
        <taxon>Agromyces</taxon>
    </lineage>
</organism>
<evidence type="ECO:0000313" key="1">
    <source>
        <dbReference type="EMBL" id="GAA1761543.1"/>
    </source>
</evidence>
<dbReference type="EMBL" id="BAAANH010000004">
    <property type="protein sequence ID" value="GAA1761543.1"/>
    <property type="molecule type" value="Genomic_DNA"/>
</dbReference>
<comment type="caution">
    <text evidence="1">The sequence shown here is derived from an EMBL/GenBank/DDBJ whole genome shotgun (WGS) entry which is preliminary data.</text>
</comment>
<sequence>MVRGVLVLVLVACLWLGRVVSRRARVVLVLATSRVDACEERCDAIEARPSRLAFTTFHVKHCGPGVAGLGDSERLGAAVPRWGSTSRQVHLVEVGSPDWSQSNLSLELQRCKG</sequence>
<keyword evidence="2" id="KW-1185">Reference proteome</keyword>
<evidence type="ECO:0000313" key="2">
    <source>
        <dbReference type="Proteomes" id="UP001500506"/>
    </source>
</evidence>
<name>A0ABP4WRZ7_9MICO</name>